<reference evidence="1 3" key="1">
    <citation type="journal article" date="2016" name="Genome Biol. Evol.">
        <title>Divergent and convergent evolution of fungal pathogenicity.</title>
        <authorList>
            <person name="Shang Y."/>
            <person name="Xiao G."/>
            <person name="Zheng P."/>
            <person name="Cen K."/>
            <person name="Zhan S."/>
            <person name="Wang C."/>
        </authorList>
    </citation>
    <scope>NUCLEOTIDE SEQUENCE [LARGE SCALE GENOMIC DNA]</scope>
    <source>
        <strain evidence="1 3">RCEF 4871</strain>
    </source>
</reference>
<accession>A0A167DNW6</accession>
<gene>
    <name evidence="2" type="ORF">ED733_008229</name>
    <name evidence="1" type="ORF">NOR_04783</name>
</gene>
<evidence type="ECO:0000313" key="3">
    <source>
        <dbReference type="Proteomes" id="UP000243498"/>
    </source>
</evidence>
<evidence type="ECO:0000313" key="1">
    <source>
        <dbReference type="EMBL" id="OAA42652.1"/>
    </source>
</evidence>
<keyword evidence="3" id="KW-1185">Reference proteome</keyword>
<reference evidence="2" key="3">
    <citation type="journal article" date="2019" name="Microbiol. Resour. Announc.">
        <title>Genome Sequence of Metarhizium rileyi, a Microbial Control Agent for Lepidoptera.</title>
        <authorList>
            <person name="Binneck E."/>
            <person name="Lastra C.C.L."/>
            <person name="Sosa-Gomez D.R."/>
        </authorList>
    </citation>
    <scope>NUCLEOTIDE SEQUENCE</scope>
    <source>
        <strain evidence="2">Cep018-CH2</strain>
    </source>
</reference>
<proteinExistence type="predicted"/>
<sequence>MTVCLCTNTQGLPFLTHESHNRSIIMAGHLLQGQNGLSAPRKVLIGLPQDGSTTTHQYLNVALPNPTDDQQEHQRLLAVVVRAVHVLLRGHVRRSGLMTKS</sequence>
<evidence type="ECO:0000313" key="2">
    <source>
        <dbReference type="EMBL" id="TWU77111.1"/>
    </source>
</evidence>
<dbReference type="EMBL" id="AZHC01000013">
    <property type="protein sequence ID" value="OAA42652.1"/>
    <property type="molecule type" value="Genomic_DNA"/>
</dbReference>
<comment type="caution">
    <text evidence="1">The sequence shown here is derived from an EMBL/GenBank/DDBJ whole genome shotgun (WGS) entry which is preliminary data.</text>
</comment>
<dbReference type="Proteomes" id="UP000317257">
    <property type="component" value="Unassembled WGS sequence"/>
</dbReference>
<reference evidence="4" key="2">
    <citation type="submission" date="2018-12" db="EMBL/GenBank/DDBJ databases">
        <title>The complete genome of Metarhizium rileyi, a key fungal pathogen of Lepidoptera.</title>
        <authorList>
            <person name="Binneck E."/>
            <person name="Lastra C.C.L."/>
            <person name="Sosa-Gomez D.R."/>
        </authorList>
    </citation>
    <scope>NUCLEOTIDE SEQUENCE [LARGE SCALE GENOMIC DNA]</scope>
    <source>
        <strain evidence="4">Cep018-CH2</strain>
    </source>
</reference>
<protein>
    <submittedName>
        <fullName evidence="1">Uncharacterized protein</fullName>
    </submittedName>
</protein>
<name>A0A167DNW6_METRR</name>
<dbReference type="EMBL" id="SBHS01000004">
    <property type="protein sequence ID" value="TWU77111.1"/>
    <property type="molecule type" value="Genomic_DNA"/>
</dbReference>
<accession>A0A5C6GLB0</accession>
<dbReference type="AlphaFoldDB" id="A0A167DNW6"/>
<organism evidence="1 3">
    <name type="scientific">Metarhizium rileyi (strain RCEF 4871)</name>
    <name type="common">Nomuraea rileyi</name>
    <dbReference type="NCBI Taxonomy" id="1649241"/>
    <lineage>
        <taxon>Eukaryota</taxon>
        <taxon>Fungi</taxon>
        <taxon>Dikarya</taxon>
        <taxon>Ascomycota</taxon>
        <taxon>Pezizomycotina</taxon>
        <taxon>Sordariomycetes</taxon>
        <taxon>Hypocreomycetidae</taxon>
        <taxon>Hypocreales</taxon>
        <taxon>Clavicipitaceae</taxon>
        <taxon>Metarhizium</taxon>
    </lineage>
</organism>
<evidence type="ECO:0000313" key="4">
    <source>
        <dbReference type="Proteomes" id="UP000317257"/>
    </source>
</evidence>
<dbReference type="Proteomes" id="UP000243498">
    <property type="component" value="Unassembled WGS sequence"/>
</dbReference>